<proteinExistence type="predicted"/>
<organism evidence="7 8">
    <name type="scientific">Oleiharenicola lentus</name>
    <dbReference type="NCBI Taxonomy" id="2508720"/>
    <lineage>
        <taxon>Bacteria</taxon>
        <taxon>Pseudomonadati</taxon>
        <taxon>Verrucomicrobiota</taxon>
        <taxon>Opitutia</taxon>
        <taxon>Opitutales</taxon>
        <taxon>Opitutaceae</taxon>
        <taxon>Oleiharenicola</taxon>
    </lineage>
</organism>
<keyword evidence="3 6" id="KW-0812">Transmembrane</keyword>
<name>A0A4Q1CD19_9BACT</name>
<dbReference type="PIRSF" id="PIRSF006324">
    <property type="entry name" value="LeuE"/>
    <property type="match status" value="1"/>
</dbReference>
<reference evidence="7 8" key="1">
    <citation type="submission" date="2019-01" db="EMBL/GenBank/DDBJ databases">
        <title>Lacunisphaera sp. strain TWA-58.</title>
        <authorList>
            <person name="Chen W.-M."/>
        </authorList>
    </citation>
    <scope>NUCLEOTIDE SEQUENCE [LARGE SCALE GENOMIC DNA]</scope>
    <source>
        <strain evidence="7 8">TWA-58</strain>
    </source>
</reference>
<evidence type="ECO:0000256" key="4">
    <source>
        <dbReference type="ARBA" id="ARBA00022989"/>
    </source>
</evidence>
<evidence type="ECO:0000313" key="7">
    <source>
        <dbReference type="EMBL" id="RXK56822.1"/>
    </source>
</evidence>
<dbReference type="RefSeq" id="WP_129048187.1">
    <property type="nucleotide sequence ID" value="NZ_SDHX01000001.1"/>
</dbReference>
<keyword evidence="4 6" id="KW-1133">Transmembrane helix</keyword>
<dbReference type="Pfam" id="PF01810">
    <property type="entry name" value="LysE"/>
    <property type="match status" value="1"/>
</dbReference>
<dbReference type="EMBL" id="SDHX01000001">
    <property type="protein sequence ID" value="RXK56822.1"/>
    <property type="molecule type" value="Genomic_DNA"/>
</dbReference>
<evidence type="ECO:0000256" key="2">
    <source>
        <dbReference type="ARBA" id="ARBA00022475"/>
    </source>
</evidence>
<dbReference type="Proteomes" id="UP000290218">
    <property type="component" value="Unassembled WGS sequence"/>
</dbReference>
<feature type="transmembrane region" description="Helical" evidence="6">
    <location>
        <begin position="42"/>
        <end position="67"/>
    </location>
</feature>
<dbReference type="AlphaFoldDB" id="A0A4Q1CD19"/>
<evidence type="ECO:0000256" key="5">
    <source>
        <dbReference type="ARBA" id="ARBA00023136"/>
    </source>
</evidence>
<dbReference type="OrthoDB" id="9784202at2"/>
<evidence type="ECO:0000256" key="6">
    <source>
        <dbReference type="SAM" id="Phobius"/>
    </source>
</evidence>
<feature type="transmembrane region" description="Helical" evidence="6">
    <location>
        <begin position="153"/>
        <end position="175"/>
    </location>
</feature>
<dbReference type="GO" id="GO:0015171">
    <property type="term" value="F:amino acid transmembrane transporter activity"/>
    <property type="evidence" value="ECO:0007669"/>
    <property type="project" value="TreeGrafter"/>
</dbReference>
<sequence>MNFLPEFLTIAVAHALAVASPGPDFAIVLRQSLRHGRATAIWTSLGIGCGLSIHIAYSLLGLGLVLTRSATVLTAVKWLGAAYLVWIGVQALRTKPREGDVDLASAEGAPTARAAWMTGFLVNLLNPKAALFFISLFPLAVSPATPRLVQAGYGVWMTLTTVAWFSFVAVVFTRTEVRRAFLRHGHWIDRALGAVFLGFAASLLWIS</sequence>
<evidence type="ECO:0000256" key="3">
    <source>
        <dbReference type="ARBA" id="ARBA00022692"/>
    </source>
</evidence>
<keyword evidence="2" id="KW-1003">Cell membrane</keyword>
<dbReference type="GO" id="GO:0005886">
    <property type="term" value="C:plasma membrane"/>
    <property type="evidence" value="ECO:0007669"/>
    <property type="project" value="UniProtKB-SubCell"/>
</dbReference>
<dbReference type="PANTHER" id="PTHR30086">
    <property type="entry name" value="ARGININE EXPORTER PROTEIN ARGO"/>
    <property type="match status" value="1"/>
</dbReference>
<evidence type="ECO:0000313" key="8">
    <source>
        <dbReference type="Proteomes" id="UP000290218"/>
    </source>
</evidence>
<comment type="subcellular location">
    <subcellularLocation>
        <location evidence="1">Cell membrane</location>
        <topology evidence="1">Multi-pass membrane protein</topology>
    </subcellularLocation>
</comment>
<protein>
    <submittedName>
        <fullName evidence="7">LysE family translocator</fullName>
    </submittedName>
</protein>
<gene>
    <name evidence="7" type="ORF">ESB00_13420</name>
</gene>
<evidence type="ECO:0000256" key="1">
    <source>
        <dbReference type="ARBA" id="ARBA00004651"/>
    </source>
</evidence>
<keyword evidence="8" id="KW-1185">Reference proteome</keyword>
<keyword evidence="5 6" id="KW-0472">Membrane</keyword>
<accession>A0A4Q1CD19</accession>
<dbReference type="InterPro" id="IPR001123">
    <property type="entry name" value="LeuE-type"/>
</dbReference>
<feature type="transmembrane region" description="Helical" evidence="6">
    <location>
        <begin position="120"/>
        <end position="141"/>
    </location>
</feature>
<feature type="transmembrane region" description="Helical" evidence="6">
    <location>
        <begin position="187"/>
        <end position="206"/>
    </location>
</feature>
<dbReference type="PANTHER" id="PTHR30086:SF21">
    <property type="entry name" value="TRANSPORT PROTEIN"/>
    <property type="match status" value="1"/>
</dbReference>
<comment type="caution">
    <text evidence="7">The sequence shown here is derived from an EMBL/GenBank/DDBJ whole genome shotgun (WGS) entry which is preliminary data.</text>
</comment>